<accession>A0ACB5RIK3</accession>
<keyword evidence="2" id="KW-1185">Reference proteome</keyword>
<organism evidence="1 2">
    <name type="scientific">Inconstantimicrobium mannanitabidum</name>
    <dbReference type="NCBI Taxonomy" id="1604901"/>
    <lineage>
        <taxon>Bacteria</taxon>
        <taxon>Bacillati</taxon>
        <taxon>Bacillota</taxon>
        <taxon>Clostridia</taxon>
        <taxon>Eubacteriales</taxon>
        <taxon>Clostridiaceae</taxon>
        <taxon>Inconstantimicrobium</taxon>
    </lineage>
</organism>
<protein>
    <submittedName>
        <fullName evidence="1">ABC transporter ATP-binding protein</fullName>
    </submittedName>
</protein>
<dbReference type="EMBL" id="BROD01000002">
    <property type="protein sequence ID" value="GKX68930.1"/>
    <property type="molecule type" value="Genomic_DNA"/>
</dbReference>
<gene>
    <name evidence="1" type="ORF">rsdtw13_41880</name>
</gene>
<sequence length="294" mass="33006">MTKVLELEKISKEFNNQKALDKVSFTLNKGEIVGLVGPNGAGKTTLMRIIVGLTKRYEGKVRFQGERSIGCVIETPSFYPYMTGFENLKYFAELNGVRDKQKVLKTAELLGLSDALKKKVKGYSLGMRQRLGIAQALLSDPELLILDEPTNGLDPTGIHELREYIKNIAKERNITVLISSHILSELEKLCNKAIIIKNGAIIDTIDLTKDKATAVSEVAIEVEDTLETSKVLRNNNITVKKLEDSKVYVDADKDFIPVIMELLVKNHIKFYSVKEEVKTLEDTFLDLMNENKIS</sequence>
<keyword evidence="1" id="KW-0067">ATP-binding</keyword>
<dbReference type="Proteomes" id="UP001058074">
    <property type="component" value="Unassembled WGS sequence"/>
</dbReference>
<keyword evidence="1" id="KW-0547">Nucleotide-binding</keyword>
<proteinExistence type="predicted"/>
<evidence type="ECO:0000313" key="1">
    <source>
        <dbReference type="EMBL" id="GKX68930.1"/>
    </source>
</evidence>
<name>A0ACB5RIK3_9CLOT</name>
<comment type="caution">
    <text evidence="1">The sequence shown here is derived from an EMBL/GenBank/DDBJ whole genome shotgun (WGS) entry which is preliminary data.</text>
</comment>
<reference evidence="1" key="1">
    <citation type="journal article" date="2025" name="Int. J. Syst. Evol. Microbiol.">
        <title>Inconstantimicrobium mannanitabidum sp. nov., a novel member of the family Clostridiaceae isolated from anoxic soil under the treatment of reductive soil disinfestation.</title>
        <authorList>
            <person name="Ueki A."/>
            <person name="Tonouchi A."/>
            <person name="Honma S."/>
            <person name="Kaku N."/>
            <person name="Ueki K."/>
        </authorList>
    </citation>
    <scope>NUCLEOTIDE SEQUENCE</scope>
    <source>
        <strain evidence="1">TW13</strain>
    </source>
</reference>
<evidence type="ECO:0000313" key="2">
    <source>
        <dbReference type="Proteomes" id="UP001058074"/>
    </source>
</evidence>